<evidence type="ECO:0000313" key="7">
    <source>
        <dbReference type="Proteomes" id="UP000507470"/>
    </source>
</evidence>
<gene>
    <name evidence="6" type="ORF">MCOR_18808</name>
</gene>
<dbReference type="InterPro" id="IPR008952">
    <property type="entry name" value="Tetraspanin_EC2_sf"/>
</dbReference>
<reference evidence="6 7" key="1">
    <citation type="submission" date="2020-06" db="EMBL/GenBank/DDBJ databases">
        <authorList>
            <person name="Li R."/>
            <person name="Bekaert M."/>
        </authorList>
    </citation>
    <scope>NUCLEOTIDE SEQUENCE [LARGE SCALE GENOMIC DNA]</scope>
    <source>
        <strain evidence="7">wild</strain>
    </source>
</reference>
<dbReference type="Proteomes" id="UP000507470">
    <property type="component" value="Unassembled WGS sequence"/>
</dbReference>
<name>A0A6J8BGF3_MYTCO</name>
<keyword evidence="3 5" id="KW-1133">Transmembrane helix</keyword>
<dbReference type="PRINTS" id="PR00259">
    <property type="entry name" value="TMFOUR"/>
</dbReference>
<keyword evidence="7" id="KW-1185">Reference proteome</keyword>
<organism evidence="6 7">
    <name type="scientific">Mytilus coruscus</name>
    <name type="common">Sea mussel</name>
    <dbReference type="NCBI Taxonomy" id="42192"/>
    <lineage>
        <taxon>Eukaryota</taxon>
        <taxon>Metazoa</taxon>
        <taxon>Spiralia</taxon>
        <taxon>Lophotrochozoa</taxon>
        <taxon>Mollusca</taxon>
        <taxon>Bivalvia</taxon>
        <taxon>Autobranchia</taxon>
        <taxon>Pteriomorphia</taxon>
        <taxon>Mytilida</taxon>
        <taxon>Mytiloidea</taxon>
        <taxon>Mytilidae</taxon>
        <taxon>Mytilinae</taxon>
        <taxon>Mytilus</taxon>
    </lineage>
</organism>
<evidence type="ECO:0000256" key="3">
    <source>
        <dbReference type="ARBA" id="ARBA00022989"/>
    </source>
</evidence>
<dbReference type="AlphaFoldDB" id="A0A6J8BGF3"/>
<dbReference type="PANTHER" id="PTHR19282">
    <property type="entry name" value="TETRASPANIN"/>
    <property type="match status" value="1"/>
</dbReference>
<keyword evidence="2 5" id="KW-0812">Transmembrane</keyword>
<evidence type="ECO:0000256" key="1">
    <source>
        <dbReference type="ARBA" id="ARBA00004141"/>
    </source>
</evidence>
<feature type="transmembrane region" description="Helical" evidence="5">
    <location>
        <begin position="12"/>
        <end position="36"/>
    </location>
</feature>
<dbReference type="PANTHER" id="PTHR19282:SF534">
    <property type="entry name" value="TETRASPANIN FAMILY-RELATED"/>
    <property type="match status" value="1"/>
</dbReference>
<evidence type="ECO:0000256" key="2">
    <source>
        <dbReference type="ARBA" id="ARBA00022692"/>
    </source>
</evidence>
<feature type="transmembrane region" description="Helical" evidence="5">
    <location>
        <begin position="87"/>
        <end position="113"/>
    </location>
</feature>
<proteinExistence type="predicted"/>
<feature type="transmembrane region" description="Helical" evidence="5">
    <location>
        <begin position="56"/>
        <end position="80"/>
    </location>
</feature>
<dbReference type="OrthoDB" id="10016273at2759"/>
<evidence type="ECO:0000256" key="5">
    <source>
        <dbReference type="SAM" id="Phobius"/>
    </source>
</evidence>
<comment type="subcellular location">
    <subcellularLocation>
        <location evidence="1">Membrane</location>
        <topology evidence="1">Multi-pass membrane protein</topology>
    </subcellularLocation>
</comment>
<accession>A0A6J8BGF3</accession>
<keyword evidence="4 5" id="KW-0472">Membrane</keyword>
<dbReference type="Gene3D" id="1.10.1450.10">
    <property type="entry name" value="Tetraspanin"/>
    <property type="match status" value="1"/>
</dbReference>
<dbReference type="InterPro" id="IPR018499">
    <property type="entry name" value="Tetraspanin/Peripherin"/>
</dbReference>
<evidence type="ECO:0000256" key="4">
    <source>
        <dbReference type="ARBA" id="ARBA00023136"/>
    </source>
</evidence>
<evidence type="ECO:0000313" key="6">
    <source>
        <dbReference type="EMBL" id="CAC5383025.1"/>
    </source>
</evidence>
<dbReference type="SUPFAM" id="SSF48652">
    <property type="entry name" value="Tetraspanin"/>
    <property type="match status" value="1"/>
</dbReference>
<sequence length="313" mass="35182">MTWERSVCCLRVFTVIVTAILWLFGGGIVGFCLWVLLDFFINQYVKSADELRTVFVIVHVIIAVGVALLIFGIIGIYGAARPRRWALIMFLICLVCVTLTLLGGTIYCFVYQAEIKQSVKDSQLMARIIKKDYGSNSAVTSAFNYMQRELHCCGGVSYTDYSESNWISTVCSNEQNPEVCEKHGKGKVPLSCCKNSYYYENHVEHYQYCLMYIEDTSGALLPKANADMYQTGCRESIVQFLEDTVLSVLGVALSITVLVVLLSAIILTSALIHKLRRPPLMSNHDDDVVYEMARSQEKSPYPTRGPYANLYNS</sequence>
<protein>
    <submittedName>
        <fullName evidence="6">Uncharacterized protein</fullName>
    </submittedName>
</protein>
<feature type="transmembrane region" description="Helical" evidence="5">
    <location>
        <begin position="245"/>
        <end position="272"/>
    </location>
</feature>
<dbReference type="EMBL" id="CACVKT020003320">
    <property type="protein sequence ID" value="CAC5383025.1"/>
    <property type="molecule type" value="Genomic_DNA"/>
</dbReference>
<dbReference type="GO" id="GO:0005886">
    <property type="term" value="C:plasma membrane"/>
    <property type="evidence" value="ECO:0007669"/>
    <property type="project" value="TreeGrafter"/>
</dbReference>
<dbReference type="Pfam" id="PF00335">
    <property type="entry name" value="Tetraspanin"/>
    <property type="match status" value="1"/>
</dbReference>